<dbReference type="Proteomes" id="UP000299102">
    <property type="component" value="Unassembled WGS sequence"/>
</dbReference>
<accession>A0A4C1U511</accession>
<keyword evidence="2" id="KW-1185">Reference proteome</keyword>
<dbReference type="AlphaFoldDB" id="A0A4C1U511"/>
<evidence type="ECO:0000313" key="2">
    <source>
        <dbReference type="Proteomes" id="UP000299102"/>
    </source>
</evidence>
<organism evidence="1 2">
    <name type="scientific">Eumeta variegata</name>
    <name type="common">Bagworm moth</name>
    <name type="synonym">Eumeta japonica</name>
    <dbReference type="NCBI Taxonomy" id="151549"/>
    <lineage>
        <taxon>Eukaryota</taxon>
        <taxon>Metazoa</taxon>
        <taxon>Ecdysozoa</taxon>
        <taxon>Arthropoda</taxon>
        <taxon>Hexapoda</taxon>
        <taxon>Insecta</taxon>
        <taxon>Pterygota</taxon>
        <taxon>Neoptera</taxon>
        <taxon>Endopterygota</taxon>
        <taxon>Lepidoptera</taxon>
        <taxon>Glossata</taxon>
        <taxon>Ditrysia</taxon>
        <taxon>Tineoidea</taxon>
        <taxon>Psychidae</taxon>
        <taxon>Oiketicinae</taxon>
        <taxon>Eumeta</taxon>
    </lineage>
</organism>
<evidence type="ECO:0000313" key="1">
    <source>
        <dbReference type="EMBL" id="GBP21348.1"/>
    </source>
</evidence>
<reference evidence="1 2" key="1">
    <citation type="journal article" date="2019" name="Commun. Biol.">
        <title>The bagworm genome reveals a unique fibroin gene that provides high tensile strength.</title>
        <authorList>
            <person name="Kono N."/>
            <person name="Nakamura H."/>
            <person name="Ohtoshi R."/>
            <person name="Tomita M."/>
            <person name="Numata K."/>
            <person name="Arakawa K."/>
        </authorList>
    </citation>
    <scope>NUCLEOTIDE SEQUENCE [LARGE SCALE GENOMIC DNA]</scope>
</reference>
<proteinExistence type="predicted"/>
<name>A0A4C1U511_EUMVA</name>
<gene>
    <name evidence="1" type="ORF">EVAR_11947_1</name>
</gene>
<comment type="caution">
    <text evidence="1">The sequence shown here is derived from an EMBL/GenBank/DDBJ whole genome shotgun (WGS) entry which is preliminary data.</text>
</comment>
<protein>
    <submittedName>
        <fullName evidence="1">Uncharacterized protein</fullName>
    </submittedName>
</protein>
<dbReference type="EMBL" id="BGZK01000128">
    <property type="protein sequence ID" value="GBP21348.1"/>
    <property type="molecule type" value="Genomic_DNA"/>
</dbReference>
<sequence length="108" mass="12404">MCTVVRKMSTLSAIDLTHARPPSDVFSLLLQQFTVNASNDGRRPERVCIMQCTRPRMHGRADRVQVDDTPPPMPAVTEHFNITAVEDIILHRPMYFNIFYLLTLILCF</sequence>